<proteinExistence type="inferred from homology"/>
<dbReference type="Proteomes" id="UP000239406">
    <property type="component" value="Unassembled WGS sequence"/>
</dbReference>
<evidence type="ECO:0000256" key="2">
    <source>
        <dbReference type="PIRSR" id="PIRSR029681-1"/>
    </source>
</evidence>
<evidence type="ECO:0000313" key="7">
    <source>
        <dbReference type="Proteomes" id="UP000294772"/>
    </source>
</evidence>
<comment type="subcellular location">
    <subcellularLocation>
        <location evidence="1">Cell outer membrane</location>
        <topology evidence="1">Multi-pass membrane protein</topology>
    </subcellularLocation>
</comment>
<dbReference type="Proteomes" id="UP000294772">
    <property type="component" value="Unassembled WGS sequence"/>
</dbReference>
<dbReference type="PIRSF" id="PIRSF029681">
    <property type="entry name" value="PagL"/>
    <property type="match status" value="1"/>
</dbReference>
<feature type="site" description="Critical for activity" evidence="3">
    <location>
        <position position="162"/>
    </location>
</feature>
<keyword evidence="1" id="KW-0998">Cell outer membrane</keyword>
<accession>A0A2S5T7J7</accession>
<dbReference type="GO" id="GO:0009279">
    <property type="term" value="C:cell outer membrane"/>
    <property type="evidence" value="ECO:0007669"/>
    <property type="project" value="UniProtKB-SubCell"/>
</dbReference>
<dbReference type="AlphaFoldDB" id="A0A2S5T7J7"/>
<comment type="subunit">
    <text evidence="1">Homodimer.</text>
</comment>
<comment type="function">
    <text evidence="1">Has lipid A 3-O-deacylase activity. Hydrolyzes the ester bond at the 3 position of lipid A, a bioactive component of lipopolysaccharide (LPS), thereby releasing the primary fatty acyl moiety.</text>
</comment>
<feature type="active site" description="Charge relay system" evidence="2">
    <location>
        <position position="161"/>
    </location>
</feature>
<dbReference type="InterPro" id="IPR018550">
    <property type="entry name" value="Lipid-A_deacylase-rel"/>
</dbReference>
<reference evidence="4 6" key="1">
    <citation type="submission" date="2018-02" db="EMBL/GenBank/DDBJ databases">
        <title>Reclassifiation of [Polyangium] brachysporum DSM 7029 as Guopingzhaonella breviflexa gen. nov., sp. nov., a member of the family Comamonadaceae.</title>
        <authorList>
            <person name="Tang B."/>
        </authorList>
    </citation>
    <scope>NUCLEOTIDE SEQUENCE [LARGE SCALE GENOMIC DNA]</scope>
    <source>
        <strain evidence="4 6">DSM 15344</strain>
    </source>
</reference>
<protein>
    <recommendedName>
        <fullName evidence="1">Lipid A deacylase</fullName>
        <ecNumber evidence="1">3.1.1.77</ecNumber>
    </recommendedName>
    <alternativeName>
        <fullName evidence="1">LPS 3-O-deacylase</fullName>
    </alternativeName>
    <alternativeName>
        <fullName evidence="1">Outer membrane enzyme</fullName>
    </alternativeName>
</protein>
<dbReference type="Gene3D" id="2.40.160.20">
    <property type="match status" value="1"/>
</dbReference>
<comment type="similarity">
    <text evidence="1">Belongs to the PagL family.</text>
</comment>
<keyword evidence="1 4" id="KW-0378">Hydrolase</keyword>
<dbReference type="EMBL" id="SLXF01000001">
    <property type="protein sequence ID" value="TCP09837.1"/>
    <property type="molecule type" value="Genomic_DNA"/>
</dbReference>
<dbReference type="EMBL" id="PSNY01000004">
    <property type="protein sequence ID" value="PPE70858.1"/>
    <property type="molecule type" value="Genomic_DNA"/>
</dbReference>
<organism evidence="4 6">
    <name type="scientific">Caldimonas thermodepolymerans</name>
    <dbReference type="NCBI Taxonomy" id="215580"/>
    <lineage>
        <taxon>Bacteria</taxon>
        <taxon>Pseudomonadati</taxon>
        <taxon>Pseudomonadota</taxon>
        <taxon>Betaproteobacteria</taxon>
        <taxon>Burkholderiales</taxon>
        <taxon>Sphaerotilaceae</taxon>
        <taxon>Caldimonas</taxon>
    </lineage>
</organism>
<dbReference type="Pfam" id="PF09411">
    <property type="entry name" value="PagL"/>
    <property type="match status" value="1"/>
</dbReference>
<keyword evidence="6" id="KW-1185">Reference proteome</keyword>
<keyword evidence="1" id="KW-0472">Membrane</keyword>
<name>A0A2S5T7J7_9BURK</name>
<reference evidence="5 7" key="2">
    <citation type="submission" date="2019-03" db="EMBL/GenBank/DDBJ databases">
        <title>Genomic Encyclopedia of Type Strains, Phase IV (KMG-IV): sequencing the most valuable type-strain genomes for metagenomic binning, comparative biology and taxonomic classification.</title>
        <authorList>
            <person name="Goeker M."/>
        </authorList>
    </citation>
    <scope>NUCLEOTIDE SEQUENCE [LARGE SCALE GENOMIC DNA]</scope>
    <source>
        <strain evidence="5 7">DSM 15264</strain>
    </source>
</reference>
<evidence type="ECO:0000256" key="3">
    <source>
        <dbReference type="PIRSR" id="PIRSR029681-2"/>
    </source>
</evidence>
<evidence type="ECO:0000313" key="4">
    <source>
        <dbReference type="EMBL" id="PPE70858.1"/>
    </source>
</evidence>
<dbReference type="GO" id="GO:0050528">
    <property type="term" value="F:acyloxyacyl hydrolase activity"/>
    <property type="evidence" value="ECO:0007669"/>
    <property type="project" value="UniProtKB-EC"/>
</dbReference>
<sequence>MVMACAAVLATVARPGHAGDEASPGWHPQVGFVQAGWAKETRSFTLGLVWPWQRAWRMGDGQWSGYWELALGRWSTSGVDGRDRAWVTQAAVTPVFRYRPAGGRSPWFFEAGVGLAVLSPIYRSPSKRFSTAFNFGDHLALGRNFGARGQYELSLRYQHFSNGGVKHPNPGEDFVQLRLAWSWR</sequence>
<evidence type="ECO:0000313" key="5">
    <source>
        <dbReference type="EMBL" id="TCP09837.1"/>
    </source>
</evidence>
<dbReference type="EC" id="3.1.1.77" evidence="1"/>
<evidence type="ECO:0000313" key="6">
    <source>
        <dbReference type="Proteomes" id="UP000239406"/>
    </source>
</evidence>
<evidence type="ECO:0000256" key="1">
    <source>
        <dbReference type="PIRNR" id="PIRNR029681"/>
    </source>
</evidence>
<comment type="catalytic activity">
    <reaction evidence="1">
        <text>a 3-(acyloxy)acyl derivative of bacterial toxin + H2O = a 3-hydroxyacyl derivative of bacterial toxin + a fatty acid + H(+)</text>
        <dbReference type="Rhea" id="RHEA:12032"/>
        <dbReference type="ChEBI" id="CHEBI:15377"/>
        <dbReference type="ChEBI" id="CHEBI:15378"/>
        <dbReference type="ChEBI" id="CHEBI:28868"/>
        <dbReference type="ChEBI" id="CHEBI:136853"/>
        <dbReference type="ChEBI" id="CHEBI:140675"/>
        <dbReference type="EC" id="3.1.1.77"/>
    </reaction>
</comment>
<dbReference type="OrthoDB" id="5297282at2"/>
<feature type="active site" description="Charge relay system" evidence="2">
    <location>
        <position position="159"/>
    </location>
</feature>
<feature type="active site" description="Charge relay system" evidence="2">
    <location>
        <position position="173"/>
    </location>
</feature>
<gene>
    <name evidence="4" type="ORF">C1702_04805</name>
    <name evidence="5" type="ORF">EV676_101416</name>
</gene>
<comment type="caution">
    <text evidence="4">The sequence shown here is derived from an EMBL/GenBank/DDBJ whole genome shotgun (WGS) entry which is preliminary data.</text>
</comment>